<dbReference type="NCBIfam" id="TIGR01167">
    <property type="entry name" value="LPXTG_anchor"/>
    <property type="match status" value="1"/>
</dbReference>
<evidence type="ECO:0000313" key="2">
    <source>
        <dbReference type="EMBL" id="WPX71995.1"/>
    </source>
</evidence>
<evidence type="ECO:0000256" key="1">
    <source>
        <dbReference type="SAM" id="Phobius"/>
    </source>
</evidence>
<reference evidence="2" key="1">
    <citation type="submission" date="2023-10" db="EMBL/GenBank/DDBJ databases">
        <title>Genome sequence of Blautia coccoides DSM 935.</title>
        <authorList>
            <person name="Boeer T."/>
            <person name="Bengelsdorf F.R."/>
            <person name="Daniel R."/>
            <person name="Poehlein A."/>
        </authorList>
    </citation>
    <scope>NUCLEOTIDE SEQUENCE [LARGE SCALE GENOMIC DNA]</scope>
    <source>
        <strain evidence="2">DSM 935</strain>
    </source>
</reference>
<keyword evidence="1" id="KW-0812">Transmembrane</keyword>
<evidence type="ECO:0000313" key="3">
    <source>
        <dbReference type="Proteomes" id="UP001325248"/>
    </source>
</evidence>
<protein>
    <recommendedName>
        <fullName evidence="4">LPXTG-motif cell wall-anchored protein</fullName>
    </recommendedName>
</protein>
<gene>
    <name evidence="2" type="ORF">BLCOC_03190</name>
</gene>
<organism evidence="2 3">
    <name type="scientific">Blautia producta</name>
    <dbReference type="NCBI Taxonomy" id="33035"/>
    <lineage>
        <taxon>Bacteria</taxon>
        <taxon>Bacillati</taxon>
        <taxon>Bacillota</taxon>
        <taxon>Clostridia</taxon>
        <taxon>Lachnospirales</taxon>
        <taxon>Lachnospiraceae</taxon>
        <taxon>Blautia</taxon>
    </lineage>
</organism>
<keyword evidence="3" id="KW-1185">Reference proteome</keyword>
<name>A0ABZ0U463_9FIRM</name>
<sequence>MKKGILALGLVMSIIFGGIITARADSYVPPTATFDGRTDISYNYDADDFGSGFYDMLPGEEREQTICLENITDRDVDFFMSASVIQSFEDIREASGGAYHIRLVSVQNGREKVIYGNEEGTDANVGGVDKEGLKDLNGNVNEWFLAASLPGKGKADIRLEVSLEGESHNNTYQDAAGRFQFMFRAGYEEDQIVQVQKKGTDKIITLLRTVKTGDDSSAEIFLSALILSAGVAGVIFLRRGKRNLPDAKR</sequence>
<keyword evidence="1" id="KW-1133">Transmembrane helix</keyword>
<accession>A0ABZ0U463</accession>
<dbReference type="EMBL" id="CP136422">
    <property type="protein sequence ID" value="WPX71995.1"/>
    <property type="molecule type" value="Genomic_DNA"/>
</dbReference>
<evidence type="ECO:0008006" key="4">
    <source>
        <dbReference type="Google" id="ProtNLM"/>
    </source>
</evidence>
<dbReference type="Proteomes" id="UP001325248">
    <property type="component" value="Chromosome"/>
</dbReference>
<feature type="transmembrane region" description="Helical" evidence="1">
    <location>
        <begin position="220"/>
        <end position="237"/>
    </location>
</feature>
<proteinExistence type="predicted"/>
<keyword evidence="1" id="KW-0472">Membrane</keyword>